<dbReference type="STRING" id="1121959.SAMN02746009_02471"/>
<evidence type="ECO:0000256" key="2">
    <source>
        <dbReference type="SAM" id="SignalP"/>
    </source>
</evidence>
<evidence type="ECO:0008006" key="5">
    <source>
        <dbReference type="Google" id="ProtNLM"/>
    </source>
</evidence>
<proteinExistence type="predicted"/>
<feature type="transmembrane region" description="Helical" evidence="1">
    <location>
        <begin position="40"/>
        <end position="60"/>
    </location>
</feature>
<protein>
    <recommendedName>
        <fullName evidence="5">VPDSG-CTERM protein sorting domain-containing protein</fullName>
    </recommendedName>
</protein>
<evidence type="ECO:0000313" key="3">
    <source>
        <dbReference type="EMBL" id="SHL27351.1"/>
    </source>
</evidence>
<keyword evidence="4" id="KW-1185">Reference proteome</keyword>
<reference evidence="4" key="1">
    <citation type="submission" date="2016-11" db="EMBL/GenBank/DDBJ databases">
        <authorList>
            <person name="Varghese N."/>
            <person name="Submissions S."/>
        </authorList>
    </citation>
    <scope>NUCLEOTIDE SEQUENCE [LARGE SCALE GENOMIC DNA]</scope>
    <source>
        <strain evidence="4">DSM 18569</strain>
    </source>
</reference>
<name>A0A1M6ZA69_9BACT</name>
<dbReference type="NCBIfam" id="NF046080">
    <property type="entry name" value="PID_CTERM"/>
    <property type="match status" value="1"/>
</dbReference>
<sequence>MKTSLVRHLFAATLVLLATSLAVAQGPGSGGPNPDPQQPTAVPIDGGVSLLVAAGVGLGLKKLRDKRRR</sequence>
<dbReference type="Proteomes" id="UP000183947">
    <property type="component" value="Unassembled WGS sequence"/>
</dbReference>
<dbReference type="EMBL" id="FRAS01000012">
    <property type="protein sequence ID" value="SHL27351.1"/>
    <property type="molecule type" value="Genomic_DNA"/>
</dbReference>
<dbReference type="InterPro" id="IPR058207">
    <property type="entry name" value="PID_CTERM"/>
</dbReference>
<accession>A0A1M6ZA69</accession>
<keyword evidence="1" id="KW-1133">Transmembrane helix</keyword>
<dbReference type="RefSeq" id="WP_073285297.1">
    <property type="nucleotide sequence ID" value="NZ_FRAS01000012.1"/>
</dbReference>
<evidence type="ECO:0000313" key="4">
    <source>
        <dbReference type="Proteomes" id="UP000183947"/>
    </source>
</evidence>
<feature type="chain" id="PRO_5012997493" description="VPDSG-CTERM protein sorting domain-containing protein" evidence="2">
    <location>
        <begin position="25"/>
        <end position="69"/>
    </location>
</feature>
<keyword evidence="2" id="KW-0732">Signal</keyword>
<keyword evidence="1" id="KW-0812">Transmembrane</keyword>
<organism evidence="3 4">
    <name type="scientific">Hymenobacter psychrotolerans DSM 18569</name>
    <dbReference type="NCBI Taxonomy" id="1121959"/>
    <lineage>
        <taxon>Bacteria</taxon>
        <taxon>Pseudomonadati</taxon>
        <taxon>Bacteroidota</taxon>
        <taxon>Cytophagia</taxon>
        <taxon>Cytophagales</taxon>
        <taxon>Hymenobacteraceae</taxon>
        <taxon>Hymenobacter</taxon>
    </lineage>
</organism>
<keyword evidence="1" id="KW-0472">Membrane</keyword>
<dbReference type="AlphaFoldDB" id="A0A1M6ZA69"/>
<evidence type="ECO:0000256" key="1">
    <source>
        <dbReference type="SAM" id="Phobius"/>
    </source>
</evidence>
<feature type="signal peptide" evidence="2">
    <location>
        <begin position="1"/>
        <end position="24"/>
    </location>
</feature>
<gene>
    <name evidence="3" type="ORF">SAMN02746009_02471</name>
</gene>